<name>A0AAV7QUT4_PLEWA</name>
<dbReference type="Gene3D" id="1.10.287.3160">
    <property type="match status" value="1"/>
</dbReference>
<reference evidence="1" key="1">
    <citation type="journal article" date="2022" name="bioRxiv">
        <title>Sequencing and chromosome-scale assembly of the giantPleurodeles waltlgenome.</title>
        <authorList>
            <person name="Brown T."/>
            <person name="Elewa A."/>
            <person name="Iarovenko S."/>
            <person name="Subramanian E."/>
            <person name="Araus A.J."/>
            <person name="Petzold A."/>
            <person name="Susuki M."/>
            <person name="Suzuki K.-i.T."/>
            <person name="Hayashi T."/>
            <person name="Toyoda A."/>
            <person name="Oliveira C."/>
            <person name="Osipova E."/>
            <person name="Leigh N.D."/>
            <person name="Simon A."/>
            <person name="Yun M.H."/>
        </authorList>
    </citation>
    <scope>NUCLEOTIDE SEQUENCE</scope>
    <source>
        <strain evidence="1">20211129_DDA</strain>
        <tissue evidence="1">Liver</tissue>
    </source>
</reference>
<dbReference type="EMBL" id="JANPWB010000010">
    <property type="protein sequence ID" value="KAJ1142168.1"/>
    <property type="molecule type" value="Genomic_DNA"/>
</dbReference>
<comment type="caution">
    <text evidence="1">The sequence shown here is derived from an EMBL/GenBank/DDBJ whole genome shotgun (WGS) entry which is preliminary data.</text>
</comment>
<dbReference type="Proteomes" id="UP001066276">
    <property type="component" value="Chromosome 6"/>
</dbReference>
<gene>
    <name evidence="1" type="ORF">NDU88_008495</name>
</gene>
<evidence type="ECO:0000313" key="2">
    <source>
        <dbReference type="Proteomes" id="UP001066276"/>
    </source>
</evidence>
<evidence type="ECO:0000313" key="1">
    <source>
        <dbReference type="EMBL" id="KAJ1142168.1"/>
    </source>
</evidence>
<keyword evidence="2" id="KW-1185">Reference proteome</keyword>
<accession>A0AAV7QUT4</accession>
<proteinExistence type="predicted"/>
<sequence length="113" mass="12465">MRRGRSVDALGFCPRALHAFCAIIPTPWGIRSKHILLQIPEEARTIISQAADGRIATKFTIRCGLDTTDSLGRSVASTVAFLHHTWLRKCGFSGDAQQTLIDIVFDGTRHFGD</sequence>
<dbReference type="AlphaFoldDB" id="A0AAV7QUT4"/>
<protein>
    <submittedName>
        <fullName evidence="1">Uncharacterized protein</fullName>
    </submittedName>
</protein>
<organism evidence="1 2">
    <name type="scientific">Pleurodeles waltl</name>
    <name type="common">Iberian ribbed newt</name>
    <dbReference type="NCBI Taxonomy" id="8319"/>
    <lineage>
        <taxon>Eukaryota</taxon>
        <taxon>Metazoa</taxon>
        <taxon>Chordata</taxon>
        <taxon>Craniata</taxon>
        <taxon>Vertebrata</taxon>
        <taxon>Euteleostomi</taxon>
        <taxon>Amphibia</taxon>
        <taxon>Batrachia</taxon>
        <taxon>Caudata</taxon>
        <taxon>Salamandroidea</taxon>
        <taxon>Salamandridae</taxon>
        <taxon>Pleurodelinae</taxon>
        <taxon>Pleurodeles</taxon>
    </lineage>
</organism>